<dbReference type="PANTHER" id="PTHR14553:SF1">
    <property type="entry name" value="SIMILAR TO CHROMOSOME 1 OPEN READING FRAME 50"/>
    <property type="match status" value="1"/>
</dbReference>
<dbReference type="PANTHER" id="PTHR14553">
    <property type="entry name" value="UNCHARACTERIZED PROTEIN C1ORF50"/>
    <property type="match status" value="1"/>
</dbReference>
<evidence type="ECO:0000313" key="1">
    <source>
        <dbReference type="EMBL" id="KAH0550750.1"/>
    </source>
</evidence>
<protein>
    <recommendedName>
        <fullName evidence="3">DUF2452 domain-containing protein</fullName>
    </recommendedName>
</protein>
<dbReference type="AlphaFoldDB" id="A0AAV7IES7"/>
<name>A0AAV7IES7_COTGL</name>
<dbReference type="Proteomes" id="UP000826195">
    <property type="component" value="Unassembled WGS sequence"/>
</dbReference>
<sequence>MKRINNMEVSDSYHTPNKVMLVESSTGVNLVNRYAATKSSPQDLIALAMEIEKADNFVKANAKNKLHVIAEQMRFLKNQAQKVLIEAKENDMLHHAACNFVKHPGNIYHLYEKPSGQFYFSMLSPEEWGDGAPLQVYKGSYRLEHDQSWTPVSQIKAKDAELNVFDKFLFKNQTLPLNSLEVMSIDY</sequence>
<comment type="caution">
    <text evidence="1">The sequence shown here is derived from an EMBL/GenBank/DDBJ whole genome shotgun (WGS) entry which is preliminary data.</text>
</comment>
<dbReference type="EMBL" id="JAHXZJ010001864">
    <property type="protein sequence ID" value="KAH0550750.1"/>
    <property type="molecule type" value="Genomic_DNA"/>
</dbReference>
<gene>
    <name evidence="1" type="ORF">KQX54_020702</name>
</gene>
<proteinExistence type="predicted"/>
<dbReference type="InterPro" id="IPR019534">
    <property type="entry name" value="DUF2452"/>
</dbReference>
<evidence type="ECO:0008006" key="3">
    <source>
        <dbReference type="Google" id="ProtNLM"/>
    </source>
</evidence>
<keyword evidence="2" id="KW-1185">Reference proteome</keyword>
<evidence type="ECO:0000313" key="2">
    <source>
        <dbReference type="Proteomes" id="UP000826195"/>
    </source>
</evidence>
<dbReference type="Pfam" id="PF10504">
    <property type="entry name" value="DUF2452"/>
    <property type="match status" value="1"/>
</dbReference>
<accession>A0AAV7IES7</accession>
<reference evidence="1 2" key="1">
    <citation type="journal article" date="2021" name="J. Hered.">
        <title>A chromosome-level genome assembly of the parasitoid wasp, Cotesia glomerata (Hymenoptera: Braconidae).</title>
        <authorList>
            <person name="Pinto B.J."/>
            <person name="Weis J.J."/>
            <person name="Gamble T."/>
            <person name="Ode P.J."/>
            <person name="Paul R."/>
            <person name="Zaspel J.M."/>
        </authorList>
    </citation>
    <scope>NUCLEOTIDE SEQUENCE [LARGE SCALE GENOMIC DNA]</scope>
    <source>
        <strain evidence="1">CgM1</strain>
    </source>
</reference>
<organism evidence="1 2">
    <name type="scientific">Cotesia glomerata</name>
    <name type="common">Lepidopteran parasitic wasp</name>
    <name type="synonym">Apanteles glomeratus</name>
    <dbReference type="NCBI Taxonomy" id="32391"/>
    <lineage>
        <taxon>Eukaryota</taxon>
        <taxon>Metazoa</taxon>
        <taxon>Ecdysozoa</taxon>
        <taxon>Arthropoda</taxon>
        <taxon>Hexapoda</taxon>
        <taxon>Insecta</taxon>
        <taxon>Pterygota</taxon>
        <taxon>Neoptera</taxon>
        <taxon>Endopterygota</taxon>
        <taxon>Hymenoptera</taxon>
        <taxon>Apocrita</taxon>
        <taxon>Ichneumonoidea</taxon>
        <taxon>Braconidae</taxon>
        <taxon>Microgastrinae</taxon>
        <taxon>Cotesia</taxon>
    </lineage>
</organism>